<proteinExistence type="predicted"/>
<accession>A0ABV7M7Q1</accession>
<keyword evidence="2" id="KW-1185">Reference proteome</keyword>
<comment type="caution">
    <text evidence="1">The sequence shown here is derived from an EMBL/GenBank/DDBJ whole genome shotgun (WGS) entry which is preliminary data.</text>
</comment>
<dbReference type="Proteomes" id="UP001595607">
    <property type="component" value="Unassembled WGS sequence"/>
</dbReference>
<reference evidence="2" key="1">
    <citation type="journal article" date="2019" name="Int. J. Syst. Evol. Microbiol.">
        <title>The Global Catalogue of Microorganisms (GCM) 10K type strain sequencing project: providing services to taxonomists for standard genome sequencing and annotation.</title>
        <authorList>
            <consortium name="The Broad Institute Genomics Platform"/>
            <consortium name="The Broad Institute Genome Sequencing Center for Infectious Disease"/>
            <person name="Wu L."/>
            <person name="Ma J."/>
        </authorList>
    </citation>
    <scope>NUCLEOTIDE SEQUENCE [LARGE SCALE GENOMIC DNA]</scope>
    <source>
        <strain evidence="2">KCTC 22245</strain>
    </source>
</reference>
<organism evidence="1 2">
    <name type="scientific">Parvularcula lutaonensis</name>
    <dbReference type="NCBI Taxonomy" id="491923"/>
    <lineage>
        <taxon>Bacteria</taxon>
        <taxon>Pseudomonadati</taxon>
        <taxon>Pseudomonadota</taxon>
        <taxon>Alphaproteobacteria</taxon>
        <taxon>Parvularculales</taxon>
        <taxon>Parvularculaceae</taxon>
        <taxon>Parvularcula</taxon>
    </lineage>
</organism>
<protein>
    <submittedName>
        <fullName evidence="1">Uncharacterized protein</fullName>
    </submittedName>
</protein>
<name>A0ABV7M7Q1_9PROT</name>
<dbReference type="EMBL" id="JBHRVA010000002">
    <property type="protein sequence ID" value="MFC3301370.1"/>
    <property type="molecule type" value="Genomic_DNA"/>
</dbReference>
<sequence>MSDWPTGHIPYATDLSHVDLVNALRLVRWLAVPELAARSHGCAALVPDQGTAITLFIEMIDIEERLEVGRLNVGVDSCIASLCAEKIPLPEGDRSITELISVEEHATIESGIEILWEQGQKMTIVPNAMPCSLAIAAPGFPDRYFEPEYALSDYAREELP</sequence>
<dbReference type="RefSeq" id="WP_189572254.1">
    <property type="nucleotide sequence ID" value="NZ_BMXU01000001.1"/>
</dbReference>
<evidence type="ECO:0000313" key="1">
    <source>
        <dbReference type="EMBL" id="MFC3301370.1"/>
    </source>
</evidence>
<evidence type="ECO:0000313" key="2">
    <source>
        <dbReference type="Proteomes" id="UP001595607"/>
    </source>
</evidence>
<gene>
    <name evidence="1" type="ORF">ACFONP_01325</name>
</gene>